<dbReference type="RefSeq" id="WP_353686762.1">
    <property type="nucleotide sequence ID" value="NZ_CP144374.1"/>
</dbReference>
<proteinExistence type="predicted"/>
<dbReference type="EMBL" id="CP144374">
    <property type="protein sequence ID" value="XCH49129.1"/>
    <property type="molecule type" value="Genomic_DNA"/>
</dbReference>
<dbReference type="InterPro" id="IPR013422">
    <property type="entry name" value="CRISPR-assoc_prot_Cas5_N"/>
</dbReference>
<dbReference type="InterPro" id="IPR021124">
    <property type="entry name" value="CRISPR-assoc_prot_Cas5"/>
</dbReference>
<protein>
    <submittedName>
        <fullName evidence="2">Type I-B CRISPR-associated protein Cas5b</fullName>
    </submittedName>
</protein>
<organism evidence="2">
    <name type="scientific">Thermodesulfovibrio obliviosus</name>
    <dbReference type="NCBI Taxonomy" id="3118332"/>
    <lineage>
        <taxon>Bacteria</taxon>
        <taxon>Pseudomonadati</taxon>
        <taxon>Nitrospirota</taxon>
        <taxon>Thermodesulfovibrionia</taxon>
        <taxon>Thermodesulfovibrionales</taxon>
        <taxon>Thermodesulfovibrionaceae</taxon>
        <taxon>Thermodesulfovibrio</taxon>
    </lineage>
</organism>
<dbReference type="Gene3D" id="3.30.70.2660">
    <property type="match status" value="1"/>
</dbReference>
<reference evidence="2" key="1">
    <citation type="submission" date="2024-01" db="EMBL/GenBank/DDBJ databases">
        <title>The first autotrophic representatives of the genus Thermodesulfovibrio.</title>
        <authorList>
            <person name="Maltseva A.I."/>
            <person name="Elcheninov A.G."/>
            <person name="Kublanov I.V."/>
            <person name="Lebedinsky A.V."/>
            <person name="Frolov E.N."/>
        </authorList>
    </citation>
    <scope>NUCLEOTIDE SEQUENCE</scope>
    <source>
        <strain evidence="2">3462-1</strain>
    </source>
</reference>
<dbReference type="AlphaFoldDB" id="A0AAU8H2W8"/>
<keyword evidence="1" id="KW-0051">Antiviral defense</keyword>
<sequence>MKVLVFDLYGDFAHFRKYYTTTSPLTFSFPPPPTVAGILGAIYGAPKNEYLNIFGYDNCKIALRIINPIKKVRMGINLINTKDNKYLLLIKKKNHEPRTQILTEFVKTPKYRVYVWHQDKDTFDKLINMVQSHQSFYTVSLGLSELLADFCFVGVYDTREMEKPRTEISTVVPVSMLINKGIELQEGRKYFKEKIPIRMTPERIVENYGDVIYEPEGRTITAYLKKFYYLENGENIVFF</sequence>
<evidence type="ECO:0000256" key="1">
    <source>
        <dbReference type="ARBA" id="ARBA00023118"/>
    </source>
</evidence>
<accession>A0AAU8H2W8</accession>
<name>A0AAU8H2W8_9BACT</name>
<evidence type="ECO:0000313" key="2">
    <source>
        <dbReference type="EMBL" id="XCH49129.1"/>
    </source>
</evidence>
<gene>
    <name evidence="2" type="primary">cas5b</name>
    <name evidence="2" type="ORF">V4D31_02965</name>
</gene>
<dbReference type="NCBIfam" id="TIGR02592">
    <property type="entry name" value="cas_Cas5h"/>
    <property type="match status" value="1"/>
</dbReference>
<dbReference type="GO" id="GO:0043571">
    <property type="term" value="P:maintenance of CRISPR repeat elements"/>
    <property type="evidence" value="ECO:0007669"/>
    <property type="project" value="InterPro"/>
</dbReference>
<dbReference type="KEGG" id="tob:V4D31_02965"/>
<dbReference type="NCBIfam" id="TIGR02593">
    <property type="entry name" value="CRISPR_cas5"/>
    <property type="match status" value="1"/>
</dbReference>
<dbReference type="InterPro" id="IPR013421">
    <property type="entry name" value="CRISPR-assoc_prot_Cas5_HALMA"/>
</dbReference>
<dbReference type="Pfam" id="PF09704">
    <property type="entry name" value="Cas_Cas5d"/>
    <property type="match status" value="1"/>
</dbReference>
<dbReference type="GO" id="GO:0051607">
    <property type="term" value="P:defense response to virus"/>
    <property type="evidence" value="ECO:0007669"/>
    <property type="project" value="UniProtKB-KW"/>
</dbReference>